<evidence type="ECO:0000256" key="9">
    <source>
        <dbReference type="ARBA" id="ARBA00023136"/>
    </source>
</evidence>
<accession>A0A2P5CN18</accession>
<evidence type="ECO:0000256" key="3">
    <source>
        <dbReference type="ARBA" id="ARBA00022475"/>
    </source>
</evidence>
<feature type="transmembrane region" description="Helical" evidence="12">
    <location>
        <begin position="36"/>
        <end position="54"/>
    </location>
</feature>
<feature type="transmembrane region" description="Helical" evidence="12">
    <location>
        <begin position="1087"/>
        <end position="1111"/>
    </location>
</feature>
<name>A0A2P5CN18_TREOI</name>
<comment type="subcellular location">
    <subcellularLocation>
        <location evidence="1">Cell membrane</location>
        <topology evidence="1">Single-pass type I membrane protein</topology>
    </subcellularLocation>
</comment>
<keyword evidence="8 12" id="KW-1133">Transmembrane helix</keyword>
<dbReference type="SUPFAM" id="SSF52047">
    <property type="entry name" value="RNI-like"/>
    <property type="match status" value="1"/>
</dbReference>
<evidence type="ECO:0000256" key="6">
    <source>
        <dbReference type="ARBA" id="ARBA00022729"/>
    </source>
</evidence>
<evidence type="ECO:0000256" key="5">
    <source>
        <dbReference type="ARBA" id="ARBA00022692"/>
    </source>
</evidence>
<dbReference type="FunFam" id="3.80.10.10:FF:000041">
    <property type="entry name" value="LRR receptor-like serine/threonine-protein kinase ERECTA"/>
    <property type="match status" value="1"/>
</dbReference>
<dbReference type="Proteomes" id="UP000237000">
    <property type="component" value="Unassembled WGS sequence"/>
</dbReference>
<evidence type="ECO:0000256" key="10">
    <source>
        <dbReference type="ARBA" id="ARBA00023170"/>
    </source>
</evidence>
<keyword evidence="7" id="KW-0677">Repeat</keyword>
<dbReference type="Pfam" id="PF13516">
    <property type="entry name" value="LRR_6"/>
    <property type="match status" value="1"/>
</dbReference>
<evidence type="ECO:0000256" key="4">
    <source>
        <dbReference type="ARBA" id="ARBA00022614"/>
    </source>
</evidence>
<dbReference type="InterPro" id="IPR046956">
    <property type="entry name" value="RLP23-like"/>
</dbReference>
<dbReference type="Pfam" id="PF00560">
    <property type="entry name" value="LRR_1"/>
    <property type="match status" value="7"/>
</dbReference>
<evidence type="ECO:0000313" key="15">
    <source>
        <dbReference type="Proteomes" id="UP000237000"/>
    </source>
</evidence>
<keyword evidence="4" id="KW-0433">Leucine-rich repeat</keyword>
<comment type="caution">
    <text evidence="14">The sequence shown here is derived from an EMBL/GenBank/DDBJ whole genome shotgun (WGS) entry which is preliminary data.</text>
</comment>
<feature type="domain" description="Leucine-rich repeat-containing N-terminal plant-type" evidence="13">
    <location>
        <begin position="65"/>
        <end position="104"/>
    </location>
</feature>
<organism evidence="14 15">
    <name type="scientific">Trema orientale</name>
    <name type="common">Charcoal tree</name>
    <name type="synonym">Celtis orientalis</name>
    <dbReference type="NCBI Taxonomy" id="63057"/>
    <lineage>
        <taxon>Eukaryota</taxon>
        <taxon>Viridiplantae</taxon>
        <taxon>Streptophyta</taxon>
        <taxon>Embryophyta</taxon>
        <taxon>Tracheophyta</taxon>
        <taxon>Spermatophyta</taxon>
        <taxon>Magnoliopsida</taxon>
        <taxon>eudicotyledons</taxon>
        <taxon>Gunneridae</taxon>
        <taxon>Pentapetalae</taxon>
        <taxon>rosids</taxon>
        <taxon>fabids</taxon>
        <taxon>Rosales</taxon>
        <taxon>Cannabaceae</taxon>
        <taxon>Trema</taxon>
    </lineage>
</organism>
<dbReference type="InterPro" id="IPR001611">
    <property type="entry name" value="Leu-rich_rpt"/>
</dbReference>
<keyword evidence="5 12" id="KW-0812">Transmembrane</keyword>
<dbReference type="InterPro" id="IPR032675">
    <property type="entry name" value="LRR_dom_sf"/>
</dbReference>
<protein>
    <submittedName>
        <fullName evidence="14">LRR domain containing protein</fullName>
    </submittedName>
</protein>
<keyword evidence="6" id="KW-0732">Signal</keyword>
<sequence>MENAALRNSITLQTPILYAPEFIYHIMAIPFKPIKMLLLLIVIFLAEATIFVTSERGNSGVLCVETEKQALLSFKQNLVDPSNRLMSWVSNGDDCCKWTGIVCDNITGHVKELDLATTLDVDGNSAAAALRGKINPSLLNLTYLTHLDLSYNDFGGTPIPSFIGSLVSLRYLNLTSAGFEGKIPHQLGNLSSLSHLGLRGPSALFYGHKLYAENLHWLSGLSLLKYLDLDNVNLSKASDWVLSVNKLPSLLELCLSYSELSHIHPLSYVNFTSLEVLDISENSFHSLMPDWIFSLSRLVHLDLRGSYFEGPFPNGSWTLPSLKNLDVSLSYLNSTLPDWFFGLNNLVNLHLRANGFEGSIPCGFQNMTLLKFADLSENYFNSTIPNCLYGFSSLEDLDLHSNDLQGVISSAIGNMTSLVRLDLSYNALGGKIPPSTGKLCNLKSISLGGNKYGGKISEALENLLGCSPNRIVSLDLGENLFSGQLTDNIEKFKNLGCVWYRIRILFFKFRNNFYIESWKDKYFILPTFYVKTISGFEEDSNLIPNAPLVFLSLGGNMLSGPIPTSLGKLSALEVLYIDGNRLNGSLPESFGSLSNLEQLYISKNLLEGVVSEIHFANLTNLRDFYASGNSLMLRVSPDWIPPFQLTAIELRSWSLGPHFPMWLKSQKNFWDMDLSETGISDAIPNWFWNLSTSISYLNLSHNQISGRVPDIRLDAGSFSMIYLGSNKFEGHLPRISSTVTELDLSNNSFSGDISHFLCQPLGGANRLTILHLGDNVLSGNIPDCWMYWPSLEVIKLGNDNLTGEIPSSMGSLRNLKSLHLRNNSLSGEIPISLQNCTVLSVIDLGLNKFVGSIPTWIGVSLSNLMILGLRSNKLRGRIPFELCRLTLLQVLDIADNNLSGTIPRCFDNFKAMVTRPSSSDPIFYSFYYGEFLENAFVVTRGREDQYNTILTLVASLDLSNNNLSGEFPVQLTSLHGLLSLNLSGNHLRGSIPATIGSMTGVQSLDFSRNQLSGKIPPSVSNLHFLSLFNVSFNSLSGEIPLSTQIQSMDTSNFVGNRLCGPPLPECGASRETMPGTEQGGGKDEEEYWFRLGIAVGFVVGFLGIISPLLLYRTWRHAYFWFVEQMWYKILDCFGSFKYLVRT</sequence>
<dbReference type="InterPro" id="IPR013210">
    <property type="entry name" value="LRR_N_plant-typ"/>
</dbReference>
<dbReference type="FunCoup" id="A0A2P5CN18">
    <property type="interactions" value="1595"/>
</dbReference>
<evidence type="ECO:0000256" key="7">
    <source>
        <dbReference type="ARBA" id="ARBA00022737"/>
    </source>
</evidence>
<dbReference type="FunFam" id="3.80.10.10:FF:000095">
    <property type="entry name" value="LRR receptor-like serine/threonine-protein kinase GSO1"/>
    <property type="match status" value="1"/>
</dbReference>
<dbReference type="OrthoDB" id="1600340at2759"/>
<reference evidence="15" key="1">
    <citation type="submission" date="2016-06" db="EMBL/GenBank/DDBJ databases">
        <title>Parallel loss of symbiosis genes in relatives of nitrogen-fixing non-legume Parasponia.</title>
        <authorList>
            <person name="Van Velzen R."/>
            <person name="Holmer R."/>
            <person name="Bu F."/>
            <person name="Rutten L."/>
            <person name="Van Zeijl A."/>
            <person name="Liu W."/>
            <person name="Santuari L."/>
            <person name="Cao Q."/>
            <person name="Sharma T."/>
            <person name="Shen D."/>
            <person name="Roswanjaya Y."/>
            <person name="Wardhani T."/>
            <person name="Kalhor M.S."/>
            <person name="Jansen J."/>
            <person name="Van den Hoogen J."/>
            <person name="Gungor B."/>
            <person name="Hartog M."/>
            <person name="Hontelez J."/>
            <person name="Verver J."/>
            <person name="Yang W.-C."/>
            <person name="Schijlen E."/>
            <person name="Repin R."/>
            <person name="Schilthuizen M."/>
            <person name="Schranz E."/>
            <person name="Heidstra R."/>
            <person name="Miyata K."/>
            <person name="Fedorova E."/>
            <person name="Kohlen W."/>
            <person name="Bisseling T."/>
            <person name="Smit S."/>
            <person name="Geurts R."/>
        </authorList>
    </citation>
    <scope>NUCLEOTIDE SEQUENCE [LARGE SCALE GENOMIC DNA]</scope>
    <source>
        <strain evidence="15">cv. RG33-2</strain>
    </source>
</reference>
<evidence type="ECO:0000256" key="1">
    <source>
        <dbReference type="ARBA" id="ARBA00004251"/>
    </source>
</evidence>
<comment type="similarity">
    <text evidence="2">Belongs to the RLP family.</text>
</comment>
<dbReference type="Gene3D" id="3.80.10.10">
    <property type="entry name" value="Ribonuclease Inhibitor"/>
    <property type="match status" value="6"/>
</dbReference>
<keyword evidence="3" id="KW-1003">Cell membrane</keyword>
<dbReference type="Pfam" id="PF08263">
    <property type="entry name" value="LRRNT_2"/>
    <property type="match status" value="1"/>
</dbReference>
<dbReference type="SMART" id="SM00369">
    <property type="entry name" value="LRR_TYP"/>
    <property type="match status" value="11"/>
</dbReference>
<keyword evidence="10" id="KW-0675">Receptor</keyword>
<dbReference type="PANTHER" id="PTHR48063:SF98">
    <property type="entry name" value="LRR RECEPTOR-LIKE SERINE_THREONINE-PROTEIN KINASE FLS2"/>
    <property type="match status" value="1"/>
</dbReference>
<evidence type="ECO:0000256" key="8">
    <source>
        <dbReference type="ARBA" id="ARBA00022989"/>
    </source>
</evidence>
<evidence type="ECO:0000259" key="13">
    <source>
        <dbReference type="Pfam" id="PF08263"/>
    </source>
</evidence>
<dbReference type="InterPro" id="IPR003591">
    <property type="entry name" value="Leu-rich_rpt_typical-subtyp"/>
</dbReference>
<dbReference type="EMBL" id="JXTC01000347">
    <property type="protein sequence ID" value="PON62450.1"/>
    <property type="molecule type" value="Genomic_DNA"/>
</dbReference>
<keyword evidence="11" id="KW-0325">Glycoprotein</keyword>
<dbReference type="Pfam" id="PF13855">
    <property type="entry name" value="LRR_8"/>
    <property type="match status" value="3"/>
</dbReference>
<dbReference type="FunFam" id="3.80.10.10:FF:001347">
    <property type="entry name" value="LRR receptor-like serine/threonine-protein kinase GSO2"/>
    <property type="match status" value="1"/>
</dbReference>
<dbReference type="GO" id="GO:0005886">
    <property type="term" value="C:plasma membrane"/>
    <property type="evidence" value="ECO:0007669"/>
    <property type="project" value="UniProtKB-SubCell"/>
</dbReference>
<dbReference type="STRING" id="63057.A0A2P5CN18"/>
<dbReference type="SUPFAM" id="SSF52058">
    <property type="entry name" value="L domain-like"/>
    <property type="match status" value="2"/>
</dbReference>
<keyword evidence="15" id="KW-1185">Reference proteome</keyword>
<evidence type="ECO:0000256" key="11">
    <source>
        <dbReference type="ARBA" id="ARBA00023180"/>
    </source>
</evidence>
<evidence type="ECO:0000256" key="12">
    <source>
        <dbReference type="SAM" id="Phobius"/>
    </source>
</evidence>
<dbReference type="AlphaFoldDB" id="A0A2P5CN18"/>
<evidence type="ECO:0000313" key="14">
    <source>
        <dbReference type="EMBL" id="PON62450.1"/>
    </source>
</evidence>
<dbReference type="PANTHER" id="PTHR48063">
    <property type="entry name" value="LRR RECEPTOR-LIKE KINASE"/>
    <property type="match status" value="1"/>
</dbReference>
<dbReference type="InParanoid" id="A0A2P5CN18"/>
<keyword evidence="9 12" id="KW-0472">Membrane</keyword>
<gene>
    <name evidence="14" type="ORF">TorRG33x02_279480</name>
</gene>
<proteinExistence type="inferred from homology"/>
<evidence type="ECO:0000256" key="2">
    <source>
        <dbReference type="ARBA" id="ARBA00009592"/>
    </source>
</evidence>